<name>A0A1R1XTB0_9FUNG</name>
<keyword evidence="8" id="KW-1185">Reference proteome</keyword>
<dbReference type="PANTHER" id="PTHR46143:SF1">
    <property type="entry name" value="CALPAIN-7"/>
    <property type="match status" value="1"/>
</dbReference>
<gene>
    <name evidence="7" type="ORF">AYI70_g5712</name>
</gene>
<evidence type="ECO:0000256" key="4">
    <source>
        <dbReference type="ARBA" id="ARBA00022807"/>
    </source>
</evidence>
<dbReference type="InterPro" id="IPR001300">
    <property type="entry name" value="Peptidase_C2_calpain_cat"/>
</dbReference>
<dbReference type="InterPro" id="IPR038765">
    <property type="entry name" value="Papain-like_cys_pep_sf"/>
</dbReference>
<dbReference type="InterPro" id="IPR051297">
    <property type="entry name" value="PalB/RIM13"/>
</dbReference>
<keyword evidence="3" id="KW-0378">Hydrolase</keyword>
<protein>
    <submittedName>
        <fullName evidence="7">Calpain-7</fullName>
    </submittedName>
</protein>
<comment type="caution">
    <text evidence="5">Lacks conserved residue(s) required for the propagation of feature annotation.</text>
</comment>
<dbReference type="PANTHER" id="PTHR46143">
    <property type="entry name" value="CALPAIN-7"/>
    <property type="match status" value="1"/>
</dbReference>
<keyword evidence="4" id="KW-0788">Thiol protease</keyword>
<evidence type="ECO:0000259" key="6">
    <source>
        <dbReference type="PROSITE" id="PS50203"/>
    </source>
</evidence>
<keyword evidence="2" id="KW-0645">Protease</keyword>
<evidence type="ECO:0000313" key="7">
    <source>
        <dbReference type="EMBL" id="OMJ17844.1"/>
    </source>
</evidence>
<organism evidence="7 8">
    <name type="scientific">Smittium culicis</name>
    <dbReference type="NCBI Taxonomy" id="133412"/>
    <lineage>
        <taxon>Eukaryota</taxon>
        <taxon>Fungi</taxon>
        <taxon>Fungi incertae sedis</taxon>
        <taxon>Zoopagomycota</taxon>
        <taxon>Kickxellomycotina</taxon>
        <taxon>Harpellomycetes</taxon>
        <taxon>Harpellales</taxon>
        <taxon>Legeriomycetaceae</taxon>
        <taxon>Smittium</taxon>
    </lineage>
</organism>
<evidence type="ECO:0000256" key="5">
    <source>
        <dbReference type="PROSITE-ProRule" id="PRU00239"/>
    </source>
</evidence>
<accession>A0A1R1XTB0</accession>
<evidence type="ECO:0000313" key="8">
    <source>
        <dbReference type="Proteomes" id="UP000187283"/>
    </source>
</evidence>
<dbReference type="PROSITE" id="PS50203">
    <property type="entry name" value="CALPAIN_CAT"/>
    <property type="match status" value="1"/>
</dbReference>
<dbReference type="Gene3D" id="3.90.70.10">
    <property type="entry name" value="Cysteine proteinases"/>
    <property type="match status" value="1"/>
</dbReference>
<proteinExistence type="inferred from homology"/>
<dbReference type="AlphaFoldDB" id="A0A1R1XTB0"/>
<dbReference type="Pfam" id="PF00648">
    <property type="entry name" value="Peptidase_C2"/>
    <property type="match status" value="1"/>
</dbReference>
<dbReference type="Proteomes" id="UP000187283">
    <property type="component" value="Unassembled WGS sequence"/>
</dbReference>
<dbReference type="OrthoDB" id="167576at2759"/>
<evidence type="ECO:0000256" key="1">
    <source>
        <dbReference type="ARBA" id="ARBA00010193"/>
    </source>
</evidence>
<evidence type="ECO:0000256" key="3">
    <source>
        <dbReference type="ARBA" id="ARBA00022801"/>
    </source>
</evidence>
<comment type="caution">
    <text evidence="7">The sequence shown here is derived from an EMBL/GenBank/DDBJ whole genome shotgun (WGS) entry which is preliminary data.</text>
</comment>
<comment type="similarity">
    <text evidence="1">Belongs to the peptidase C2 family. PalB/RIM13 subfamily.</text>
</comment>
<dbReference type="GO" id="GO:0004198">
    <property type="term" value="F:calcium-dependent cysteine-type endopeptidase activity"/>
    <property type="evidence" value="ECO:0007669"/>
    <property type="project" value="InterPro"/>
</dbReference>
<feature type="domain" description="Calpain catalytic" evidence="6">
    <location>
        <begin position="1"/>
        <end position="104"/>
    </location>
</feature>
<evidence type="ECO:0000256" key="2">
    <source>
        <dbReference type="ARBA" id="ARBA00022670"/>
    </source>
</evidence>
<dbReference type="GO" id="GO:0006508">
    <property type="term" value="P:proteolysis"/>
    <property type="evidence" value="ECO:0007669"/>
    <property type="project" value="UniProtKB-KW"/>
</dbReference>
<reference evidence="7 8" key="1">
    <citation type="submission" date="2017-01" db="EMBL/GenBank/DDBJ databases">
        <authorList>
            <person name="Mah S.A."/>
            <person name="Swanson W.J."/>
            <person name="Moy G.W."/>
            <person name="Vacquier V.D."/>
        </authorList>
    </citation>
    <scope>NUCLEOTIDE SEQUENCE [LARGE SCALE GENOMIC DNA]</scope>
    <source>
        <strain evidence="7 8">GSMNP</strain>
    </source>
</reference>
<dbReference type="STRING" id="133412.A0A1R1XTB0"/>
<sequence length="217" mass="25517">MTIATGEIGKNHRETYGLASSHAYAILDICEIDSLRLLKVKNPWSQLSWKGKYSSLDTESWTEYLSQKLSYYPQQDPLKDNGVFWIDYDSVLTHFDSFHLNWNPRMFQFNDILHFEWLFKDDQVISRETYKKAISKAQEKSDFNLEDNLCVTRVLEVEIDSENYDNFSLVVEQKEASKTLYFSLTAYSDIPFNLLSIPKFNYTSDLTCRWNFENSGK</sequence>
<dbReference type="EMBL" id="LSSN01001921">
    <property type="protein sequence ID" value="OMJ17844.1"/>
    <property type="molecule type" value="Genomic_DNA"/>
</dbReference>
<dbReference type="SUPFAM" id="SSF54001">
    <property type="entry name" value="Cysteine proteinases"/>
    <property type="match status" value="1"/>
</dbReference>